<dbReference type="PANTHER" id="PTHR35042:SF1">
    <property type="entry name" value="DUF1772-DOMAIN-CONTAINING PROTEIN"/>
    <property type="match status" value="1"/>
</dbReference>
<protein>
    <submittedName>
        <fullName evidence="7">Uncharacterized protein</fullName>
    </submittedName>
</protein>
<comment type="subcellular location">
    <subcellularLocation>
        <location evidence="1">Membrane</location>
        <topology evidence="1">Multi-pass membrane protein</topology>
    </subcellularLocation>
</comment>
<gene>
    <name evidence="7" type="ORF">PVAG01_10134</name>
</gene>
<comment type="similarity">
    <text evidence="5">Belongs to the anthrone oxygenase family.</text>
</comment>
<dbReference type="InterPro" id="IPR013901">
    <property type="entry name" value="Anthrone_oxy"/>
</dbReference>
<organism evidence="7 8">
    <name type="scientific">Phlyctema vagabunda</name>
    <dbReference type="NCBI Taxonomy" id="108571"/>
    <lineage>
        <taxon>Eukaryota</taxon>
        <taxon>Fungi</taxon>
        <taxon>Dikarya</taxon>
        <taxon>Ascomycota</taxon>
        <taxon>Pezizomycotina</taxon>
        <taxon>Leotiomycetes</taxon>
        <taxon>Helotiales</taxon>
        <taxon>Dermateaceae</taxon>
        <taxon>Phlyctema</taxon>
    </lineage>
</organism>
<proteinExistence type="inferred from homology"/>
<evidence type="ECO:0000313" key="7">
    <source>
        <dbReference type="EMBL" id="KAL3418418.1"/>
    </source>
</evidence>
<evidence type="ECO:0000256" key="6">
    <source>
        <dbReference type="SAM" id="Phobius"/>
    </source>
</evidence>
<evidence type="ECO:0000313" key="8">
    <source>
        <dbReference type="Proteomes" id="UP001629113"/>
    </source>
</evidence>
<dbReference type="Proteomes" id="UP001629113">
    <property type="component" value="Unassembled WGS sequence"/>
</dbReference>
<dbReference type="PANTHER" id="PTHR35042">
    <property type="entry name" value="ANTHRONE OXYGENASE ENCC"/>
    <property type="match status" value="1"/>
</dbReference>
<keyword evidence="8" id="KW-1185">Reference proteome</keyword>
<feature type="transmembrane region" description="Helical" evidence="6">
    <location>
        <begin position="59"/>
        <end position="78"/>
    </location>
</feature>
<keyword evidence="2 6" id="KW-0812">Transmembrane</keyword>
<feature type="transmembrane region" description="Helical" evidence="6">
    <location>
        <begin position="21"/>
        <end position="39"/>
    </location>
</feature>
<feature type="transmembrane region" description="Helical" evidence="6">
    <location>
        <begin position="90"/>
        <end position="109"/>
    </location>
</feature>
<evidence type="ECO:0000256" key="5">
    <source>
        <dbReference type="ARBA" id="ARBA00034313"/>
    </source>
</evidence>
<evidence type="ECO:0000256" key="1">
    <source>
        <dbReference type="ARBA" id="ARBA00004141"/>
    </source>
</evidence>
<dbReference type="EMBL" id="JBFCZG010000009">
    <property type="protein sequence ID" value="KAL3418418.1"/>
    <property type="molecule type" value="Genomic_DNA"/>
</dbReference>
<dbReference type="Pfam" id="PF08592">
    <property type="entry name" value="Anthrone_oxy"/>
    <property type="match status" value="1"/>
</dbReference>
<evidence type="ECO:0000256" key="4">
    <source>
        <dbReference type="ARBA" id="ARBA00023136"/>
    </source>
</evidence>
<evidence type="ECO:0000256" key="3">
    <source>
        <dbReference type="ARBA" id="ARBA00022989"/>
    </source>
</evidence>
<sequence length="162" mass="16954">MASDLPSAARVAQMVGITGSLFLSGAISSISFITIPALLESPPATRILLQQWSSVFFKGAARAPAAAALACVSYGYATYAQTKHGKDWRLSTLAGVLTIAIVPFTIIFMSKTNNRLLAGAAGALVTSTDEARSLLTKWVRLNAIRSLLPLVGGIVGFCNLLA</sequence>
<accession>A0ABR4P555</accession>
<name>A0ABR4P555_9HELO</name>
<reference evidence="7 8" key="1">
    <citation type="submission" date="2024-06" db="EMBL/GenBank/DDBJ databases">
        <title>Complete genome of Phlyctema vagabunda strain 19-DSS-EL-015.</title>
        <authorList>
            <person name="Fiorenzani C."/>
        </authorList>
    </citation>
    <scope>NUCLEOTIDE SEQUENCE [LARGE SCALE GENOMIC DNA]</scope>
    <source>
        <strain evidence="7 8">19-DSS-EL-015</strain>
    </source>
</reference>
<comment type="caution">
    <text evidence="7">The sequence shown here is derived from an EMBL/GenBank/DDBJ whole genome shotgun (WGS) entry which is preliminary data.</text>
</comment>
<evidence type="ECO:0000256" key="2">
    <source>
        <dbReference type="ARBA" id="ARBA00022692"/>
    </source>
</evidence>
<feature type="transmembrane region" description="Helical" evidence="6">
    <location>
        <begin position="143"/>
        <end position="161"/>
    </location>
</feature>
<keyword evidence="4 6" id="KW-0472">Membrane</keyword>
<keyword evidence="3 6" id="KW-1133">Transmembrane helix</keyword>